<comment type="caution">
    <text evidence="1">The sequence shown here is derived from an EMBL/GenBank/DDBJ whole genome shotgun (WGS) entry which is preliminary data.</text>
</comment>
<dbReference type="AlphaFoldDB" id="A0A150MF70"/>
<reference evidence="1 2" key="1">
    <citation type="submission" date="2016-01" db="EMBL/GenBank/DDBJ databases">
        <title>Draft Genome Sequences of Seven Thermophilic Sporeformers Isolated from Foods.</title>
        <authorList>
            <person name="Berendsen E.M."/>
            <person name="Wells-Bennik M.H."/>
            <person name="Krawcyk A.O."/>
            <person name="De Jong A."/>
            <person name="Holsappel S."/>
            <person name="Eijlander R.T."/>
            <person name="Kuipers O.P."/>
        </authorList>
    </citation>
    <scope>NUCLEOTIDE SEQUENCE [LARGE SCALE GENOMIC DNA]</scope>
    <source>
        <strain evidence="1 2">B4135</strain>
    </source>
</reference>
<name>A0A150MF70_9BACI</name>
<protein>
    <submittedName>
        <fullName evidence="1">Uncharacterized protein</fullName>
    </submittedName>
</protein>
<sequence length="67" mass="7717">MSKETLQGRFNAQKEKFLSMLKKKGVYKGCNERGFLYEIIGPIYGKDHRFVVALKSGKIYVIEMEAV</sequence>
<gene>
    <name evidence="1" type="ORF">B4135_0993</name>
</gene>
<dbReference type="RefSeq" id="WP_061567810.1">
    <property type="nucleotide sequence ID" value="NZ_LQYT01000001.1"/>
</dbReference>
<evidence type="ECO:0000313" key="1">
    <source>
        <dbReference type="EMBL" id="KYD23170.1"/>
    </source>
</evidence>
<proteinExistence type="predicted"/>
<dbReference type="EMBL" id="LQYT01000001">
    <property type="protein sequence ID" value="KYD23170.1"/>
    <property type="molecule type" value="Genomic_DNA"/>
</dbReference>
<dbReference type="Proteomes" id="UP000075683">
    <property type="component" value="Unassembled WGS sequence"/>
</dbReference>
<organism evidence="1 2">
    <name type="scientific">Caldibacillus debilis</name>
    <dbReference type="NCBI Taxonomy" id="301148"/>
    <lineage>
        <taxon>Bacteria</taxon>
        <taxon>Bacillati</taxon>
        <taxon>Bacillota</taxon>
        <taxon>Bacilli</taxon>
        <taxon>Bacillales</taxon>
        <taxon>Bacillaceae</taxon>
        <taxon>Caldibacillus</taxon>
    </lineage>
</organism>
<evidence type="ECO:0000313" key="2">
    <source>
        <dbReference type="Proteomes" id="UP000075683"/>
    </source>
</evidence>
<accession>A0A150MF70</accession>